<evidence type="ECO:0000256" key="4">
    <source>
        <dbReference type="ARBA" id="ARBA00022679"/>
    </source>
</evidence>
<proteinExistence type="inferred from homology"/>
<evidence type="ECO:0000256" key="6">
    <source>
        <dbReference type="ARBA" id="ARBA00022989"/>
    </source>
</evidence>
<gene>
    <name evidence="13" type="ORF">GCM10009550_56970</name>
</gene>
<organism evidence="13 14">
    <name type="scientific">Actinocorallia libanotica</name>
    <dbReference type="NCBI Taxonomy" id="46162"/>
    <lineage>
        <taxon>Bacteria</taxon>
        <taxon>Bacillati</taxon>
        <taxon>Actinomycetota</taxon>
        <taxon>Actinomycetes</taxon>
        <taxon>Streptosporangiales</taxon>
        <taxon>Thermomonosporaceae</taxon>
        <taxon>Actinocorallia</taxon>
    </lineage>
</organism>
<dbReference type="PROSITE" id="PS00379">
    <property type="entry name" value="CDP_ALCOHOL_P_TRANSF"/>
    <property type="match status" value="1"/>
</dbReference>
<dbReference type="Gene3D" id="1.20.120.1760">
    <property type="match status" value="1"/>
</dbReference>
<keyword evidence="6 12" id="KW-1133">Transmembrane helix</keyword>
<keyword evidence="10" id="KW-1208">Phospholipid metabolism</keyword>
<dbReference type="InterPro" id="IPR004570">
    <property type="entry name" value="Phosphatidylglycerol_P_synth"/>
</dbReference>
<dbReference type="PANTHER" id="PTHR14269:SF62">
    <property type="entry name" value="CDP-DIACYLGLYCEROL--GLYCEROL-3-PHOSPHATE 3-PHOSPHATIDYLTRANSFERASE 1, CHLOROPLASTIC"/>
    <property type="match status" value="1"/>
</dbReference>
<keyword evidence="14" id="KW-1185">Reference proteome</keyword>
<comment type="subcellular location">
    <subcellularLocation>
        <location evidence="1">Membrane</location>
        <topology evidence="1">Multi-pass membrane protein</topology>
    </subcellularLocation>
</comment>
<dbReference type="PANTHER" id="PTHR14269">
    <property type="entry name" value="CDP-DIACYLGLYCEROL--GLYCEROL-3-PHOSPHATE 3-PHOSPHATIDYLTRANSFERASE-RELATED"/>
    <property type="match status" value="1"/>
</dbReference>
<dbReference type="Pfam" id="PF01066">
    <property type="entry name" value="CDP-OH_P_transf"/>
    <property type="match status" value="1"/>
</dbReference>
<keyword evidence="3" id="KW-0444">Lipid biosynthesis</keyword>
<evidence type="ECO:0000256" key="7">
    <source>
        <dbReference type="ARBA" id="ARBA00023098"/>
    </source>
</evidence>
<feature type="transmembrane region" description="Helical" evidence="12">
    <location>
        <begin position="125"/>
        <end position="144"/>
    </location>
</feature>
<reference evidence="13 14" key="1">
    <citation type="journal article" date="2019" name="Int. J. Syst. Evol. Microbiol.">
        <title>The Global Catalogue of Microorganisms (GCM) 10K type strain sequencing project: providing services to taxonomists for standard genome sequencing and annotation.</title>
        <authorList>
            <consortium name="The Broad Institute Genomics Platform"/>
            <consortium name="The Broad Institute Genome Sequencing Center for Infectious Disease"/>
            <person name="Wu L."/>
            <person name="Ma J."/>
        </authorList>
    </citation>
    <scope>NUCLEOTIDE SEQUENCE [LARGE SCALE GENOMIC DNA]</scope>
    <source>
        <strain evidence="13 14">JCM 10696</strain>
    </source>
</reference>
<evidence type="ECO:0000256" key="2">
    <source>
        <dbReference type="ARBA" id="ARBA00010441"/>
    </source>
</evidence>
<comment type="caution">
    <text evidence="13">The sequence shown here is derived from an EMBL/GenBank/DDBJ whole genome shotgun (WGS) entry which is preliminary data.</text>
</comment>
<evidence type="ECO:0000256" key="8">
    <source>
        <dbReference type="ARBA" id="ARBA00023136"/>
    </source>
</evidence>
<feature type="transmembrane region" description="Helical" evidence="12">
    <location>
        <begin position="25"/>
        <end position="47"/>
    </location>
</feature>
<evidence type="ECO:0000256" key="9">
    <source>
        <dbReference type="ARBA" id="ARBA00023209"/>
    </source>
</evidence>
<dbReference type="RefSeq" id="WP_344244082.1">
    <property type="nucleotide sequence ID" value="NZ_BAAAHH010000028.1"/>
</dbReference>
<keyword evidence="7" id="KW-0443">Lipid metabolism</keyword>
<dbReference type="InterPro" id="IPR043130">
    <property type="entry name" value="CDP-OH_PTrfase_TM_dom"/>
</dbReference>
<keyword evidence="4 11" id="KW-0808">Transferase</keyword>
<accession>A0ABN1RS73</accession>
<keyword evidence="9" id="KW-0594">Phospholipid biosynthesis</keyword>
<evidence type="ECO:0000256" key="11">
    <source>
        <dbReference type="RuleBase" id="RU003750"/>
    </source>
</evidence>
<protein>
    <submittedName>
        <fullName evidence="13">CDP-alcohol phosphatidyltransferase family protein</fullName>
    </submittedName>
</protein>
<evidence type="ECO:0000256" key="1">
    <source>
        <dbReference type="ARBA" id="ARBA00004141"/>
    </source>
</evidence>
<evidence type="ECO:0000313" key="14">
    <source>
        <dbReference type="Proteomes" id="UP001500665"/>
    </source>
</evidence>
<dbReference type="InterPro" id="IPR048254">
    <property type="entry name" value="CDP_ALCOHOL_P_TRANSF_CS"/>
</dbReference>
<dbReference type="PIRSF" id="PIRSF000847">
    <property type="entry name" value="Phos_ph_gly_syn"/>
    <property type="match status" value="1"/>
</dbReference>
<dbReference type="InterPro" id="IPR050324">
    <property type="entry name" value="CDP-alcohol_PTase-I"/>
</dbReference>
<comment type="similarity">
    <text evidence="2 11">Belongs to the CDP-alcohol phosphatidyltransferase class-I family.</text>
</comment>
<dbReference type="Proteomes" id="UP001500665">
    <property type="component" value="Unassembled WGS sequence"/>
</dbReference>
<evidence type="ECO:0000256" key="5">
    <source>
        <dbReference type="ARBA" id="ARBA00022692"/>
    </source>
</evidence>
<keyword evidence="8 12" id="KW-0472">Membrane</keyword>
<evidence type="ECO:0000256" key="12">
    <source>
        <dbReference type="SAM" id="Phobius"/>
    </source>
</evidence>
<keyword evidence="5 12" id="KW-0812">Transmembrane</keyword>
<evidence type="ECO:0000256" key="10">
    <source>
        <dbReference type="ARBA" id="ARBA00023264"/>
    </source>
</evidence>
<evidence type="ECO:0000313" key="13">
    <source>
        <dbReference type="EMBL" id="GAA0962636.1"/>
    </source>
</evidence>
<name>A0ABN1RS73_9ACTN</name>
<dbReference type="EMBL" id="BAAAHH010000028">
    <property type="protein sequence ID" value="GAA0962636.1"/>
    <property type="molecule type" value="Genomic_DNA"/>
</dbReference>
<sequence>MAETKDRIWTVPNALSLARLLGVPLFFWLVLAGHDGWAIGLLMLAGLSDWADGKLARMLDQTSRLGTLLDPAADRLYILATLVGLTAREIVPWWLTALLVGREVYMAGLLGLLKRYGWNGLPVHFVGKAATMNLLYAFPLLLWGSHDGGVATAARVVGWAFALWGAALYWWAAVLYTVQARQLIRALPPGGAENEGVASAP</sequence>
<feature type="transmembrane region" description="Helical" evidence="12">
    <location>
        <begin position="156"/>
        <end position="178"/>
    </location>
</feature>
<dbReference type="InterPro" id="IPR000462">
    <property type="entry name" value="CDP-OH_P_trans"/>
</dbReference>
<feature type="transmembrane region" description="Helical" evidence="12">
    <location>
        <begin position="93"/>
        <end position="113"/>
    </location>
</feature>
<evidence type="ECO:0000256" key="3">
    <source>
        <dbReference type="ARBA" id="ARBA00022516"/>
    </source>
</evidence>